<comment type="caution">
    <text evidence="1">The sequence shown here is derived from an EMBL/GenBank/DDBJ whole genome shotgun (WGS) entry which is preliminary data.</text>
</comment>
<evidence type="ECO:0000313" key="1">
    <source>
        <dbReference type="EMBL" id="MEA5479097.1"/>
    </source>
</evidence>
<accession>A0ABU5TLX6</accession>
<keyword evidence="2" id="KW-1185">Reference proteome</keyword>
<proteinExistence type="predicted"/>
<sequence>MHIQVCYFLGSNLEDRRSHYKIGDRTKFHYTLQDWRSHFQISL</sequence>
<reference evidence="1 2" key="1">
    <citation type="submission" date="2023-12" db="EMBL/GenBank/DDBJ databases">
        <title>Baltic Sea Cyanobacteria.</title>
        <authorList>
            <person name="Delbaje E."/>
            <person name="Fewer D.P."/>
            <person name="Shishido T.K."/>
        </authorList>
    </citation>
    <scope>NUCLEOTIDE SEQUENCE [LARGE SCALE GENOMIC DNA]</scope>
    <source>
        <strain evidence="1 2">UHCC 0370</strain>
    </source>
</reference>
<protein>
    <recommendedName>
        <fullName evidence="3">Transposase</fullName>
    </recommendedName>
</protein>
<evidence type="ECO:0008006" key="3">
    <source>
        <dbReference type="Google" id="ProtNLM"/>
    </source>
</evidence>
<evidence type="ECO:0000313" key="2">
    <source>
        <dbReference type="Proteomes" id="UP001301388"/>
    </source>
</evidence>
<name>A0ABU5TLX6_9CYAN</name>
<dbReference type="RefSeq" id="WP_323262421.1">
    <property type="nucleotide sequence ID" value="NZ_JAYGIE010000083.1"/>
</dbReference>
<organism evidence="1 2">
    <name type="scientific">Pseudanabaena galeata UHCC 0370</name>
    <dbReference type="NCBI Taxonomy" id="3110310"/>
    <lineage>
        <taxon>Bacteria</taxon>
        <taxon>Bacillati</taxon>
        <taxon>Cyanobacteriota</taxon>
        <taxon>Cyanophyceae</taxon>
        <taxon>Pseudanabaenales</taxon>
        <taxon>Pseudanabaenaceae</taxon>
        <taxon>Pseudanabaena</taxon>
    </lineage>
</organism>
<dbReference type="Proteomes" id="UP001301388">
    <property type="component" value="Unassembled WGS sequence"/>
</dbReference>
<gene>
    <name evidence="1" type="ORF">VB774_15860</name>
</gene>
<dbReference type="EMBL" id="JAYGIE010000083">
    <property type="protein sequence ID" value="MEA5479097.1"/>
    <property type="molecule type" value="Genomic_DNA"/>
</dbReference>